<feature type="compositionally biased region" description="Basic and acidic residues" evidence="6">
    <location>
        <begin position="760"/>
        <end position="785"/>
    </location>
</feature>
<dbReference type="AlphaFoldDB" id="A0A4Q1BSZ8"/>
<accession>A0A4Q1BSZ8</accession>
<protein>
    <recommendedName>
        <fullName evidence="7">ZZ-type domain-containing protein</fullName>
    </recommendedName>
</protein>
<evidence type="ECO:0000259" key="7">
    <source>
        <dbReference type="PROSITE" id="PS50135"/>
    </source>
</evidence>
<feature type="coiled-coil region" evidence="5">
    <location>
        <begin position="112"/>
        <end position="139"/>
    </location>
</feature>
<dbReference type="SUPFAM" id="SSF57850">
    <property type="entry name" value="RING/U-box"/>
    <property type="match status" value="3"/>
</dbReference>
<evidence type="ECO:0000256" key="4">
    <source>
        <dbReference type="PROSITE-ProRule" id="PRU00228"/>
    </source>
</evidence>
<dbReference type="PROSITE" id="PS01357">
    <property type="entry name" value="ZF_ZZ_1"/>
    <property type="match status" value="2"/>
</dbReference>
<dbReference type="InterPro" id="IPR043145">
    <property type="entry name" value="Znf_ZZ_sf"/>
</dbReference>
<dbReference type="EMBL" id="SDIL01000011">
    <property type="protein sequence ID" value="RXK41173.1"/>
    <property type="molecule type" value="Genomic_DNA"/>
</dbReference>
<keyword evidence="9" id="KW-1185">Reference proteome</keyword>
<dbReference type="PANTHER" id="PTHR15090:SF8">
    <property type="entry name" value="ZZ-TYPE ZINC FINGER-CONTAINING PROTEIN"/>
    <property type="match status" value="1"/>
</dbReference>
<dbReference type="GO" id="GO:0008270">
    <property type="term" value="F:zinc ion binding"/>
    <property type="evidence" value="ECO:0007669"/>
    <property type="project" value="UniProtKB-KW"/>
</dbReference>
<feature type="domain" description="ZZ-type" evidence="7">
    <location>
        <begin position="373"/>
        <end position="428"/>
    </location>
</feature>
<dbReference type="InterPro" id="IPR052260">
    <property type="entry name" value="Autophagy_Rcpt_SigReg"/>
</dbReference>
<sequence>MGLVIKATLRDETRRLAFESNKFPLFAEIQQRLRTSFNLPSTAHTYWVNALFYPNDAQDARIMFKRHICDAAEYEAAQSPFTHGHFAAPALVFTVLLASDPRLEAIHRFHRANQMIKSVTDLETEIAELKEKHTSATSLFDALVKRKEMAQAEGDSMSVSFWSTRIDAKRQSVEQLQKELDTRVEEVAKLKDSLDATSGPFDKSFKAHAEDESKEEQMRSLQTLEELAAWTACNEQDHETLFPALESLFLPQPQRPTPQRGPSGSRLENSFHSLLNRVSDVMHNPETARSLVPTHEIKTMLDHFLTNLTNQLANTFDNAASPHHSTQRDVPGAYVSSSQPKVEAPAQTQAQTQTEEAKPASPSRGLGRGGFRHKHISCDGCLTGIRGMRYKCEQCADYDLCGSCLPLLSTSDLHPGTHTFRAMLHHGLEERIKLPSHFDPSVRHPATCDLCSETIRGVRWKCLSCPDWDCCGVCAATVNDTHPGHSFVKMYRAADYVDRSPDVAKQTSHPDIVCDGCEKQIHGPRYKCMHPSCPDYDLCEACEISAIPVHPTDHPMLKTKVPLKIDFDSTLNQNGLLVRGPGITTGGPYGGRHIGRERGARYLSLQRRAPYHHAGLVREQVVSPTKTSEDERPIPGSYVFKNVFEESPAPKTLAEPIIPDNVTPPVVALSADVPVNELRILADALPESSIKRMMELMGDKESTQDVPVNELRMSADALPESSLQGKMEQLKVKESNEKAPINELRLDADLLPRPTTTVSAHEDVPMSEASTEKSAQDVTAQKDERPSPQDIFAWARHVTIPFGCVLPAGAEFTKTWTVKHFASGKDYDFKKVVLRYDSSVDLGVMAPVTFDVCDVKEGQEMEIKIEGLRVPQKAGEEIEVEWRIVDERGVVYGQPLRLRFTVEAIKADPDSMSSSAVIMPSNNGDNAIPPPGPFQPMNCQMPVNPRIGSITIPVQAPLMAADVGSELESSGHGDIFDDAISLISASDSSLSNASFLDLAPTEITESVDEFEDDDFADDFDMDEFDFMDEGDDELYSG</sequence>
<dbReference type="Proteomes" id="UP000289152">
    <property type="component" value="Unassembled WGS sequence"/>
</dbReference>
<keyword evidence="2 4" id="KW-0863">Zinc-finger</keyword>
<dbReference type="InParanoid" id="A0A4Q1BSZ8"/>
<feature type="region of interest" description="Disordered" evidence="6">
    <location>
        <begin position="758"/>
        <end position="785"/>
    </location>
</feature>
<dbReference type="VEuPathDB" id="FungiDB:TREMEDRAFT_33615"/>
<dbReference type="InterPro" id="IPR032350">
    <property type="entry name" value="Nbr1_FW"/>
</dbReference>
<organism evidence="8 9">
    <name type="scientific">Tremella mesenterica</name>
    <name type="common">Jelly fungus</name>
    <dbReference type="NCBI Taxonomy" id="5217"/>
    <lineage>
        <taxon>Eukaryota</taxon>
        <taxon>Fungi</taxon>
        <taxon>Dikarya</taxon>
        <taxon>Basidiomycota</taxon>
        <taxon>Agaricomycotina</taxon>
        <taxon>Tremellomycetes</taxon>
        <taxon>Tremellales</taxon>
        <taxon>Tremellaceae</taxon>
        <taxon>Tremella</taxon>
    </lineage>
</organism>
<gene>
    <name evidence="8" type="ORF">M231_01578</name>
</gene>
<evidence type="ECO:0000313" key="9">
    <source>
        <dbReference type="Proteomes" id="UP000289152"/>
    </source>
</evidence>
<evidence type="ECO:0000256" key="1">
    <source>
        <dbReference type="ARBA" id="ARBA00022723"/>
    </source>
</evidence>
<name>A0A4Q1BSZ8_TREME</name>
<dbReference type="PROSITE" id="PS50135">
    <property type="entry name" value="ZF_ZZ_2"/>
    <property type="match status" value="2"/>
</dbReference>
<dbReference type="Gene3D" id="3.30.60.90">
    <property type="match status" value="3"/>
</dbReference>
<dbReference type="InterPro" id="IPR000433">
    <property type="entry name" value="Znf_ZZ"/>
</dbReference>
<keyword evidence="3" id="KW-0862">Zinc</keyword>
<reference evidence="8 9" key="1">
    <citation type="submission" date="2016-06" db="EMBL/GenBank/DDBJ databases">
        <title>Evolution of pathogenesis and genome organization in the Tremellales.</title>
        <authorList>
            <person name="Cuomo C."/>
            <person name="Litvintseva A."/>
            <person name="Heitman J."/>
            <person name="Chen Y."/>
            <person name="Sun S."/>
            <person name="Springer D."/>
            <person name="Dromer F."/>
            <person name="Young S."/>
            <person name="Zeng Q."/>
            <person name="Chapman S."/>
            <person name="Gujja S."/>
            <person name="Saif S."/>
            <person name="Birren B."/>
        </authorList>
    </citation>
    <scope>NUCLEOTIDE SEQUENCE [LARGE SCALE GENOMIC DNA]</scope>
    <source>
        <strain evidence="8 9">ATCC 28783</strain>
    </source>
</reference>
<feature type="domain" description="ZZ-type" evidence="7">
    <location>
        <begin position="509"/>
        <end position="564"/>
    </location>
</feature>
<feature type="region of interest" description="Disordered" evidence="6">
    <location>
        <begin position="317"/>
        <end position="368"/>
    </location>
</feature>
<feature type="coiled-coil region" evidence="5">
    <location>
        <begin position="166"/>
        <end position="193"/>
    </location>
</feature>
<dbReference type="OrthoDB" id="661148at2759"/>
<evidence type="ECO:0000313" key="8">
    <source>
        <dbReference type="EMBL" id="RXK41173.1"/>
    </source>
</evidence>
<comment type="caution">
    <text evidence="8">The sequence shown here is derived from an EMBL/GenBank/DDBJ whole genome shotgun (WGS) entry which is preliminary data.</text>
</comment>
<evidence type="ECO:0000256" key="5">
    <source>
        <dbReference type="SAM" id="Coils"/>
    </source>
</evidence>
<evidence type="ECO:0000256" key="3">
    <source>
        <dbReference type="ARBA" id="ARBA00022833"/>
    </source>
</evidence>
<evidence type="ECO:0000256" key="2">
    <source>
        <dbReference type="ARBA" id="ARBA00022771"/>
    </source>
</evidence>
<dbReference type="STRING" id="5217.A0A4Q1BSZ8"/>
<dbReference type="Gene3D" id="2.60.40.10">
    <property type="entry name" value="Immunoglobulins"/>
    <property type="match status" value="1"/>
</dbReference>
<dbReference type="SMART" id="SM00291">
    <property type="entry name" value="ZnF_ZZ"/>
    <property type="match status" value="3"/>
</dbReference>
<dbReference type="PANTHER" id="PTHR15090">
    <property type="entry name" value="SEQUESTOSOME 1-RELATED"/>
    <property type="match status" value="1"/>
</dbReference>
<dbReference type="InterPro" id="IPR013783">
    <property type="entry name" value="Ig-like_fold"/>
</dbReference>
<dbReference type="Pfam" id="PF16158">
    <property type="entry name" value="N_BRCA1_IG"/>
    <property type="match status" value="1"/>
</dbReference>
<dbReference type="Pfam" id="PF00569">
    <property type="entry name" value="ZZ"/>
    <property type="match status" value="3"/>
</dbReference>
<feature type="compositionally biased region" description="Low complexity" evidence="6">
    <location>
        <begin position="343"/>
        <end position="354"/>
    </location>
</feature>
<evidence type="ECO:0000256" key="6">
    <source>
        <dbReference type="SAM" id="MobiDB-lite"/>
    </source>
</evidence>
<keyword evidence="5" id="KW-0175">Coiled coil</keyword>
<dbReference type="CDD" id="cd02340">
    <property type="entry name" value="ZZ_NBR1_like"/>
    <property type="match status" value="3"/>
</dbReference>
<proteinExistence type="predicted"/>
<dbReference type="CDD" id="cd14947">
    <property type="entry name" value="NBR1_like"/>
    <property type="match status" value="1"/>
</dbReference>
<keyword evidence="1" id="KW-0479">Metal-binding</keyword>